<gene>
    <name evidence="2" type="ordered locus">Igni_0130</name>
</gene>
<feature type="binding site" evidence="1">
    <location>
        <position position="6"/>
    </location>
    <ligand>
        <name>a divalent metal cation</name>
        <dbReference type="ChEBI" id="CHEBI:60240"/>
        <label>1</label>
    </ligand>
</feature>
<dbReference type="GO" id="GO:0016788">
    <property type="term" value="F:hydrolase activity, acting on ester bonds"/>
    <property type="evidence" value="ECO:0007669"/>
    <property type="project" value="InterPro"/>
</dbReference>
<dbReference type="InterPro" id="IPR032466">
    <property type="entry name" value="Metal_Hydrolase"/>
</dbReference>
<dbReference type="PIRSF" id="PIRSF005902">
    <property type="entry name" value="DNase_TatD"/>
    <property type="match status" value="1"/>
</dbReference>
<dbReference type="KEGG" id="iho:Igni_0130"/>
<feature type="binding site" evidence="1">
    <location>
        <position position="181"/>
    </location>
    <ligand>
        <name>a divalent metal cation</name>
        <dbReference type="ChEBI" id="CHEBI:60240"/>
        <label>1</label>
    </ligand>
</feature>
<accession>A8A8R2</accession>
<dbReference type="RefSeq" id="WP_011998166.1">
    <property type="nucleotide sequence ID" value="NC_009776.1"/>
</dbReference>
<dbReference type="OrthoDB" id="26412at2157"/>
<organism evidence="2 3">
    <name type="scientific">Ignicoccus hospitalis (strain KIN4/I / DSM 18386 / JCM 14125)</name>
    <dbReference type="NCBI Taxonomy" id="453591"/>
    <lineage>
        <taxon>Archaea</taxon>
        <taxon>Thermoproteota</taxon>
        <taxon>Thermoprotei</taxon>
        <taxon>Desulfurococcales</taxon>
        <taxon>Desulfurococcaceae</taxon>
        <taxon>Ignicoccus</taxon>
    </lineage>
</organism>
<dbReference type="Pfam" id="PF01026">
    <property type="entry name" value="TatD_DNase"/>
    <property type="match status" value="1"/>
</dbReference>
<name>A8A8R2_IGNH4</name>
<dbReference type="PANTHER" id="PTHR46124">
    <property type="entry name" value="D-AMINOACYL-TRNA DEACYLASE"/>
    <property type="match status" value="1"/>
</dbReference>
<dbReference type="SUPFAM" id="SSF51556">
    <property type="entry name" value="Metallo-dependent hydrolases"/>
    <property type="match status" value="1"/>
</dbReference>
<dbReference type="PANTHER" id="PTHR46124:SF2">
    <property type="entry name" value="D-AMINOACYL-TRNA DEACYLASE"/>
    <property type="match status" value="1"/>
</dbReference>
<keyword evidence="3" id="KW-1185">Reference proteome</keyword>
<dbReference type="PhylomeDB" id="A8A8R2"/>
<dbReference type="AlphaFoldDB" id="A8A8R2"/>
<dbReference type="HOGENOM" id="CLU_031506_5_2_2"/>
<protein>
    <submittedName>
        <fullName evidence="2">TatD-related deoxyribonuclease</fullName>
    </submittedName>
</protein>
<dbReference type="Gene3D" id="3.20.20.140">
    <property type="entry name" value="Metal-dependent hydrolases"/>
    <property type="match status" value="1"/>
</dbReference>
<proteinExistence type="predicted"/>
<keyword evidence="1" id="KW-0479">Metal-binding</keyword>
<feature type="binding site" evidence="1">
    <location>
        <position position="133"/>
    </location>
    <ligand>
        <name>a divalent metal cation</name>
        <dbReference type="ChEBI" id="CHEBI:60240"/>
        <label>2</label>
    </ligand>
</feature>
<sequence length="232" mass="26307">MDAHVHLYEDPTMADEETILVAVSDDLESSLKTLSLKGENVVPCVGVHPWSSPEVGEEELKEFEKLVERALCLGEIGLDKRYVPDFEKQRRVFEHFLTLSKEYSLPVNLHALDAWEEVFNMLLRYDVDRAYFHWFNGPLHLLDEIVSQGYYVGINAAAKIQKKHLRVIERAPLTSIMTESDGPYVYRGVKLTPKAVPELIGIIAKVKKVSEEAVAEAVLRNFKRWSGALAQG</sequence>
<evidence type="ECO:0000313" key="2">
    <source>
        <dbReference type="EMBL" id="ABU81314.1"/>
    </source>
</evidence>
<dbReference type="CDD" id="cd01310">
    <property type="entry name" value="TatD_DNAse"/>
    <property type="match status" value="1"/>
</dbReference>
<reference evidence="2 3" key="1">
    <citation type="journal article" date="2008" name="Genome Biol.">
        <title>A genomic analysis of the archaeal system Ignicoccus hospitalis-Nanoarchaeum equitans.</title>
        <authorList>
            <person name="Podar M."/>
            <person name="Anderson I."/>
            <person name="Makarova K.S."/>
            <person name="Elkins J.G."/>
            <person name="Ivanova N."/>
            <person name="Wall M.A."/>
            <person name="Lykidis A."/>
            <person name="Mavromatis K."/>
            <person name="Sun H."/>
            <person name="Hudson M.E."/>
            <person name="Chen W."/>
            <person name="Deciu C."/>
            <person name="Hutchison D."/>
            <person name="Eads J.R."/>
            <person name="Anderson A."/>
            <person name="Fernandes F."/>
            <person name="Szeto E."/>
            <person name="Lapidus A."/>
            <person name="Kyrpides N.C."/>
            <person name="Saier M.H.Jr."/>
            <person name="Richardson P.M."/>
            <person name="Rachel R."/>
            <person name="Huber H."/>
            <person name="Eisen J.A."/>
            <person name="Koonin E.V."/>
            <person name="Keller M."/>
            <person name="Stetter K.O."/>
        </authorList>
    </citation>
    <scope>NUCLEOTIDE SEQUENCE [LARGE SCALE GENOMIC DNA]</scope>
    <source>
        <strain evidence="3">KIN4/I / DSM 18386 / JCM 14125</strain>
    </source>
</reference>
<dbReference type="InterPro" id="IPR001130">
    <property type="entry name" value="TatD-like"/>
</dbReference>
<dbReference type="EMBL" id="CP000816">
    <property type="protein sequence ID" value="ABU81314.1"/>
    <property type="molecule type" value="Genomic_DNA"/>
</dbReference>
<dbReference type="GeneID" id="5562576"/>
<dbReference type="eggNOG" id="arCOG00891">
    <property type="taxonomic scope" value="Archaea"/>
</dbReference>
<dbReference type="GO" id="GO:0046872">
    <property type="term" value="F:metal ion binding"/>
    <property type="evidence" value="ECO:0007669"/>
    <property type="project" value="UniProtKB-KW"/>
</dbReference>
<evidence type="ECO:0000256" key="1">
    <source>
        <dbReference type="PIRSR" id="PIRSR005902-1"/>
    </source>
</evidence>
<evidence type="ECO:0000313" key="3">
    <source>
        <dbReference type="Proteomes" id="UP000000262"/>
    </source>
</evidence>
<feature type="binding site" evidence="1">
    <location>
        <position position="4"/>
    </location>
    <ligand>
        <name>a divalent metal cation</name>
        <dbReference type="ChEBI" id="CHEBI:60240"/>
        <label>1</label>
    </ligand>
</feature>
<feature type="binding site" evidence="1">
    <location>
        <position position="75"/>
    </location>
    <ligand>
        <name>a divalent metal cation</name>
        <dbReference type="ChEBI" id="CHEBI:60240"/>
        <label>1</label>
    </ligand>
</feature>
<dbReference type="Proteomes" id="UP000000262">
    <property type="component" value="Chromosome"/>
</dbReference>
<dbReference type="STRING" id="453591.Igni_0130"/>
<feature type="binding site" evidence="1">
    <location>
        <position position="110"/>
    </location>
    <ligand>
        <name>a divalent metal cation</name>
        <dbReference type="ChEBI" id="CHEBI:60240"/>
        <label>2</label>
    </ligand>
</feature>